<name>A0A7J8C2N4_ROUAE</name>
<evidence type="ECO:0000256" key="1">
    <source>
        <dbReference type="SAM" id="MobiDB-lite"/>
    </source>
</evidence>
<evidence type="ECO:0000313" key="3">
    <source>
        <dbReference type="Proteomes" id="UP000593571"/>
    </source>
</evidence>
<feature type="compositionally biased region" description="Low complexity" evidence="1">
    <location>
        <begin position="1"/>
        <end position="17"/>
    </location>
</feature>
<accession>A0A7J8C2N4</accession>
<feature type="compositionally biased region" description="Basic residues" evidence="1">
    <location>
        <begin position="109"/>
        <end position="125"/>
    </location>
</feature>
<organism evidence="2 3">
    <name type="scientific">Rousettus aegyptiacus</name>
    <name type="common">Egyptian fruit bat</name>
    <name type="synonym">Pteropus aegyptiacus</name>
    <dbReference type="NCBI Taxonomy" id="9407"/>
    <lineage>
        <taxon>Eukaryota</taxon>
        <taxon>Metazoa</taxon>
        <taxon>Chordata</taxon>
        <taxon>Craniata</taxon>
        <taxon>Vertebrata</taxon>
        <taxon>Euteleostomi</taxon>
        <taxon>Mammalia</taxon>
        <taxon>Eutheria</taxon>
        <taxon>Laurasiatheria</taxon>
        <taxon>Chiroptera</taxon>
        <taxon>Yinpterochiroptera</taxon>
        <taxon>Pteropodoidea</taxon>
        <taxon>Pteropodidae</taxon>
        <taxon>Rousettinae</taxon>
        <taxon>Rousettus</taxon>
    </lineage>
</organism>
<reference evidence="2 3" key="1">
    <citation type="journal article" date="2020" name="Nature">
        <title>Six reference-quality genomes reveal evolution of bat adaptations.</title>
        <authorList>
            <person name="Jebb D."/>
            <person name="Huang Z."/>
            <person name="Pippel M."/>
            <person name="Hughes G.M."/>
            <person name="Lavrichenko K."/>
            <person name="Devanna P."/>
            <person name="Winkler S."/>
            <person name="Jermiin L.S."/>
            <person name="Skirmuntt E.C."/>
            <person name="Katzourakis A."/>
            <person name="Burkitt-Gray L."/>
            <person name="Ray D.A."/>
            <person name="Sullivan K.A.M."/>
            <person name="Roscito J.G."/>
            <person name="Kirilenko B.M."/>
            <person name="Davalos L.M."/>
            <person name="Corthals A.P."/>
            <person name="Power M.L."/>
            <person name="Jones G."/>
            <person name="Ransome R.D."/>
            <person name="Dechmann D.K.N."/>
            <person name="Locatelli A.G."/>
            <person name="Puechmaille S.J."/>
            <person name="Fedrigo O."/>
            <person name="Jarvis E.D."/>
            <person name="Hiller M."/>
            <person name="Vernes S.C."/>
            <person name="Myers E.W."/>
            <person name="Teeling E.C."/>
        </authorList>
    </citation>
    <scope>NUCLEOTIDE SEQUENCE [LARGE SCALE GENOMIC DNA]</scope>
    <source>
        <strain evidence="2">MRouAeg1</strain>
        <tissue evidence="2">Muscle</tissue>
    </source>
</reference>
<comment type="caution">
    <text evidence="2">The sequence shown here is derived from an EMBL/GenBank/DDBJ whole genome shotgun (WGS) entry which is preliminary data.</text>
</comment>
<keyword evidence="3" id="KW-1185">Reference proteome</keyword>
<evidence type="ECO:0000313" key="2">
    <source>
        <dbReference type="EMBL" id="KAF6405125.1"/>
    </source>
</evidence>
<proteinExistence type="predicted"/>
<feature type="compositionally biased region" description="Basic and acidic residues" evidence="1">
    <location>
        <begin position="158"/>
        <end position="169"/>
    </location>
</feature>
<dbReference type="EMBL" id="JACASE010000015">
    <property type="protein sequence ID" value="KAF6405125.1"/>
    <property type="molecule type" value="Genomic_DNA"/>
</dbReference>
<feature type="region of interest" description="Disordered" evidence="1">
    <location>
        <begin position="1"/>
        <end position="183"/>
    </location>
</feature>
<sequence length="183" mass="20205">MLGVSPSSRPSLSHSSRGTNFRPHRSAEGRTREASIRRRFLPLTGCPDRNTAGGAGWCSRKENGGQTELDNRGSVTPCAHLEPLCAPHPSQPSPRAGDTSHLRDAWPARKGRSFRPAHKHQKLHRARPESRTLMRKALAFGYRPEGVSRNEPTNGRPRTKETCTRDSAQRRQRQVSGCTAAGL</sequence>
<dbReference type="AlphaFoldDB" id="A0A7J8C2N4"/>
<protein>
    <submittedName>
        <fullName evidence="2">Uncharacterized protein</fullName>
    </submittedName>
</protein>
<dbReference type="Proteomes" id="UP000593571">
    <property type="component" value="Unassembled WGS sequence"/>
</dbReference>
<feature type="compositionally biased region" description="Basic and acidic residues" evidence="1">
    <location>
        <begin position="25"/>
        <end position="36"/>
    </location>
</feature>
<gene>
    <name evidence="2" type="ORF">HJG63_009435</name>
</gene>
<feature type="compositionally biased region" description="Basic and acidic residues" evidence="1">
    <location>
        <begin position="98"/>
        <end position="107"/>
    </location>
</feature>